<keyword evidence="2" id="KW-0472">Membrane</keyword>
<sequence length="275" mass="27787">MQAPGADLIADDFARNLSDPSALGVVRYLSGITLHRTCFDNNASVTSIATLPRPRFIPGRQSGHIVDLPGPAPNCTASSAPFVPLAQRCLVGSSGVYDDTALYALSLDATAAGRAIPAGYAMVVKDFMWRCYTMMALDCVASRGLSPPPPMAVQQAPALSSTSGRESESSAPGGLQQSPQGGDGSSDTSVLAPVLAGVLGGLAALGAVAAAAWFYMRQWRQRSTYLPGGGKEDPQATAAAAAAAGGGGSPHMPIGKASAGHGKGMAIAADDKDSG</sequence>
<keyword evidence="2" id="KW-0812">Transmembrane</keyword>
<evidence type="ECO:0000313" key="4">
    <source>
        <dbReference type="Proteomes" id="UP000650467"/>
    </source>
</evidence>
<comment type="caution">
    <text evidence="3">The sequence shown here is derived from an EMBL/GenBank/DDBJ whole genome shotgun (WGS) entry which is preliminary data.</text>
</comment>
<reference evidence="3" key="1">
    <citation type="journal article" date="2020" name="bioRxiv">
        <title>Comparative genomics of Chlamydomonas.</title>
        <authorList>
            <person name="Craig R.J."/>
            <person name="Hasan A.R."/>
            <person name="Ness R.W."/>
            <person name="Keightley P.D."/>
        </authorList>
    </citation>
    <scope>NUCLEOTIDE SEQUENCE</scope>
    <source>
        <strain evidence="3">SAG 7.73</strain>
    </source>
</reference>
<gene>
    <name evidence="3" type="ORF">HXX76_015541</name>
</gene>
<proteinExistence type="predicted"/>
<feature type="transmembrane region" description="Helical" evidence="2">
    <location>
        <begin position="190"/>
        <end position="215"/>
    </location>
</feature>
<feature type="compositionally biased region" description="Low complexity" evidence="1">
    <location>
        <begin position="152"/>
        <end position="164"/>
    </location>
</feature>
<feature type="region of interest" description="Disordered" evidence="1">
    <location>
        <begin position="240"/>
        <end position="275"/>
    </location>
</feature>
<organism evidence="3 4">
    <name type="scientific">Chlamydomonas incerta</name>
    <dbReference type="NCBI Taxonomy" id="51695"/>
    <lineage>
        <taxon>Eukaryota</taxon>
        <taxon>Viridiplantae</taxon>
        <taxon>Chlorophyta</taxon>
        <taxon>core chlorophytes</taxon>
        <taxon>Chlorophyceae</taxon>
        <taxon>CS clade</taxon>
        <taxon>Chlamydomonadales</taxon>
        <taxon>Chlamydomonadaceae</taxon>
        <taxon>Chlamydomonas</taxon>
    </lineage>
</organism>
<dbReference type="EMBL" id="JAEHOC010000085">
    <property type="protein sequence ID" value="KAG2423156.1"/>
    <property type="molecule type" value="Genomic_DNA"/>
</dbReference>
<dbReference type="AlphaFoldDB" id="A0A835SNI9"/>
<keyword evidence="4" id="KW-1185">Reference proteome</keyword>
<keyword evidence="2" id="KW-1133">Transmembrane helix</keyword>
<evidence type="ECO:0000256" key="2">
    <source>
        <dbReference type="SAM" id="Phobius"/>
    </source>
</evidence>
<accession>A0A835SNI9</accession>
<evidence type="ECO:0000313" key="3">
    <source>
        <dbReference type="EMBL" id="KAG2423156.1"/>
    </source>
</evidence>
<dbReference type="Proteomes" id="UP000650467">
    <property type="component" value="Unassembled WGS sequence"/>
</dbReference>
<protein>
    <submittedName>
        <fullName evidence="3">Uncharacterized protein</fullName>
    </submittedName>
</protein>
<evidence type="ECO:0000256" key="1">
    <source>
        <dbReference type="SAM" id="MobiDB-lite"/>
    </source>
</evidence>
<feature type="compositionally biased region" description="Polar residues" evidence="1">
    <location>
        <begin position="175"/>
        <end position="187"/>
    </location>
</feature>
<feature type="region of interest" description="Disordered" evidence="1">
    <location>
        <begin position="150"/>
        <end position="187"/>
    </location>
</feature>
<name>A0A835SNI9_CHLIN</name>